<feature type="chain" id="PRO_5042870072" description="Amine oxidase domain-containing protein" evidence="1">
    <location>
        <begin position="24"/>
        <end position="583"/>
    </location>
</feature>
<dbReference type="PANTHER" id="PTHR10742:SF410">
    <property type="entry name" value="LYSINE-SPECIFIC HISTONE DEMETHYLASE 2"/>
    <property type="match status" value="1"/>
</dbReference>
<evidence type="ECO:0000313" key="3">
    <source>
        <dbReference type="EMBL" id="KAK7590781.1"/>
    </source>
</evidence>
<dbReference type="AlphaFoldDB" id="A0AAN9TX10"/>
<dbReference type="PANTHER" id="PTHR10742">
    <property type="entry name" value="FLAVIN MONOAMINE OXIDASE"/>
    <property type="match status" value="1"/>
</dbReference>
<feature type="domain" description="Amine oxidase" evidence="2">
    <location>
        <begin position="39"/>
        <end position="379"/>
    </location>
</feature>
<dbReference type="InterPro" id="IPR050281">
    <property type="entry name" value="Flavin_monoamine_oxidase"/>
</dbReference>
<evidence type="ECO:0000259" key="2">
    <source>
        <dbReference type="Pfam" id="PF01593"/>
    </source>
</evidence>
<organism evidence="3 4">
    <name type="scientific">Parthenolecanium corni</name>
    <dbReference type="NCBI Taxonomy" id="536013"/>
    <lineage>
        <taxon>Eukaryota</taxon>
        <taxon>Metazoa</taxon>
        <taxon>Ecdysozoa</taxon>
        <taxon>Arthropoda</taxon>
        <taxon>Hexapoda</taxon>
        <taxon>Insecta</taxon>
        <taxon>Pterygota</taxon>
        <taxon>Neoptera</taxon>
        <taxon>Paraneoptera</taxon>
        <taxon>Hemiptera</taxon>
        <taxon>Sternorrhyncha</taxon>
        <taxon>Coccoidea</taxon>
        <taxon>Coccidae</taxon>
        <taxon>Parthenolecanium</taxon>
    </lineage>
</organism>
<keyword evidence="1" id="KW-0732">Signal</keyword>
<dbReference type="GO" id="GO:0016491">
    <property type="term" value="F:oxidoreductase activity"/>
    <property type="evidence" value="ECO:0007669"/>
    <property type="project" value="InterPro"/>
</dbReference>
<comment type="caution">
    <text evidence="3">The sequence shown here is derived from an EMBL/GenBank/DDBJ whole genome shotgun (WGS) entry which is preliminary data.</text>
</comment>
<proteinExistence type="predicted"/>
<protein>
    <recommendedName>
        <fullName evidence="2">Amine oxidase domain-containing protein</fullName>
    </recommendedName>
</protein>
<dbReference type="InterPro" id="IPR036188">
    <property type="entry name" value="FAD/NAD-bd_sf"/>
</dbReference>
<dbReference type="Gene3D" id="3.50.50.60">
    <property type="entry name" value="FAD/NAD(P)-binding domain"/>
    <property type="match status" value="1"/>
</dbReference>
<dbReference type="Pfam" id="PF01593">
    <property type="entry name" value="Amino_oxidase"/>
    <property type="match status" value="1"/>
</dbReference>
<dbReference type="SUPFAM" id="SSF54373">
    <property type="entry name" value="FAD-linked reductases, C-terminal domain"/>
    <property type="match status" value="1"/>
</dbReference>
<dbReference type="Proteomes" id="UP001367676">
    <property type="component" value="Unassembled WGS sequence"/>
</dbReference>
<accession>A0AAN9TX10</accession>
<dbReference type="PROSITE" id="PS51257">
    <property type="entry name" value="PROKAR_LIPOPROTEIN"/>
    <property type="match status" value="1"/>
</dbReference>
<name>A0AAN9TX10_9HEMI</name>
<evidence type="ECO:0000256" key="1">
    <source>
        <dbReference type="SAM" id="SignalP"/>
    </source>
</evidence>
<dbReference type="InterPro" id="IPR002937">
    <property type="entry name" value="Amino_oxidase"/>
</dbReference>
<reference evidence="3 4" key="1">
    <citation type="submission" date="2024-03" db="EMBL/GenBank/DDBJ databases">
        <title>Adaptation during the transition from Ophiocordyceps entomopathogen to insect associate is accompanied by gene loss and intensified selection.</title>
        <authorList>
            <person name="Ward C.M."/>
            <person name="Onetto C.A."/>
            <person name="Borneman A.R."/>
        </authorList>
    </citation>
    <scope>NUCLEOTIDE SEQUENCE [LARGE SCALE GENOMIC DNA]</scope>
    <source>
        <strain evidence="3">AWRI1</strain>
        <tissue evidence="3">Single Adult Female</tissue>
    </source>
</reference>
<gene>
    <name evidence="3" type="ORF">V9T40_002394</name>
</gene>
<evidence type="ECO:0000313" key="4">
    <source>
        <dbReference type="Proteomes" id="UP001367676"/>
    </source>
</evidence>
<feature type="signal peptide" evidence="1">
    <location>
        <begin position="1"/>
        <end position="23"/>
    </location>
</feature>
<dbReference type="EMBL" id="JBBCAQ010000022">
    <property type="protein sequence ID" value="KAK7590781.1"/>
    <property type="molecule type" value="Genomic_DNA"/>
</dbReference>
<keyword evidence="4" id="KW-1185">Reference proteome</keyword>
<sequence>MFSNVAKCVTICVTFAFFTLSCGAEVKHYKNLIVGGGPAGLYTAWRLSNQSGQPNESTAIFEWSAKRLGGRIFTKTFPKGQYLELGGMRFTEEHQVLQKVLTSLDLQKHVVNFPMTSDRLYYIRGEHLYGSNISYSGVPYKTDAHEHRHMDPDKLLKILADRVIGENQPSNAEEWCRFYDNATLPSSFNSTIYKAGDVIGNIGYWNLILDQMGSEAFHYLADAGGYTANVINQNAAKAVHRKSAVPYKTLKQGYSFLIDTLAKESLKQSVKIVQGQRLTHFHWDAKEKKFYSTFVQYNKNGTSTGNQTVVTSDTLFLCMPKNSIDLIHENDVANPNSWPHPERKVLKNSRGKYFIESIIQQSAYKIGLLYDTPWWLSATFPPNLDVQIITDNLNYGPSITDLPLRQIYYMGDNRMMDMNQSYGILASYDDTHFPKFWRGLELTPQQVATKPFSEDLQPLSNGTKVPENMLQMVQKQLNLLHFNTTEMKVPKPIDGYFMNWDLNPFQAGYHAWKSHYKLAEAQYYMTRPGEEVGVPLFVAGSAYSNVQGWVEGAFDTAESILVDKFGLPPLTENYLLICRPQNK</sequence>
<dbReference type="SUPFAM" id="SSF51905">
    <property type="entry name" value="FAD/NAD(P)-binding domain"/>
    <property type="match status" value="1"/>
</dbReference>